<feature type="coiled-coil region" evidence="5">
    <location>
        <begin position="145"/>
        <end position="218"/>
    </location>
</feature>
<evidence type="ECO:0000256" key="2">
    <source>
        <dbReference type="ARBA" id="ARBA00022771"/>
    </source>
</evidence>
<dbReference type="EMBL" id="LDAU01000163">
    <property type="protein sequence ID" value="KRX01815.1"/>
    <property type="molecule type" value="Genomic_DNA"/>
</dbReference>
<dbReference type="InterPro" id="IPR013083">
    <property type="entry name" value="Znf_RING/FYVE/PHD"/>
</dbReference>
<protein>
    <submittedName>
        <fullName evidence="8">Zinc finger, FYVE/PHD-type</fullName>
    </submittedName>
</protein>
<evidence type="ECO:0000259" key="7">
    <source>
        <dbReference type="PROSITE" id="PS50178"/>
    </source>
</evidence>
<dbReference type="InterPro" id="IPR011011">
    <property type="entry name" value="Znf_FYVE_PHD"/>
</dbReference>
<comment type="caution">
    <text evidence="8">The sequence shown here is derived from an EMBL/GenBank/DDBJ whole genome shotgun (WGS) entry which is preliminary data.</text>
</comment>
<dbReference type="PROSITE" id="PS50178">
    <property type="entry name" value="ZF_FYVE"/>
    <property type="match status" value="1"/>
</dbReference>
<dbReference type="CDD" id="cd00065">
    <property type="entry name" value="FYVE_like_SF"/>
    <property type="match status" value="1"/>
</dbReference>
<evidence type="ECO:0000256" key="4">
    <source>
        <dbReference type="PROSITE-ProRule" id="PRU00091"/>
    </source>
</evidence>
<dbReference type="Proteomes" id="UP000054937">
    <property type="component" value="Unassembled WGS sequence"/>
</dbReference>
<feature type="region of interest" description="Disordered" evidence="6">
    <location>
        <begin position="274"/>
        <end position="302"/>
    </location>
</feature>
<dbReference type="InParanoid" id="A0A0V0QHY4"/>
<feature type="domain" description="FYVE-type" evidence="7">
    <location>
        <begin position="32"/>
        <end position="91"/>
    </location>
</feature>
<dbReference type="SMART" id="SM00064">
    <property type="entry name" value="FYVE"/>
    <property type="match status" value="1"/>
</dbReference>
<evidence type="ECO:0000313" key="8">
    <source>
        <dbReference type="EMBL" id="KRX01815.1"/>
    </source>
</evidence>
<keyword evidence="2 4" id="KW-0863">Zinc-finger</keyword>
<evidence type="ECO:0000256" key="6">
    <source>
        <dbReference type="SAM" id="MobiDB-lite"/>
    </source>
</evidence>
<keyword evidence="5" id="KW-0175">Coiled coil</keyword>
<organism evidence="8 9">
    <name type="scientific">Pseudocohnilembus persalinus</name>
    <name type="common">Ciliate</name>
    <dbReference type="NCBI Taxonomy" id="266149"/>
    <lineage>
        <taxon>Eukaryota</taxon>
        <taxon>Sar</taxon>
        <taxon>Alveolata</taxon>
        <taxon>Ciliophora</taxon>
        <taxon>Intramacronucleata</taxon>
        <taxon>Oligohymenophorea</taxon>
        <taxon>Scuticociliatia</taxon>
        <taxon>Philasterida</taxon>
        <taxon>Pseudocohnilembidae</taxon>
        <taxon>Pseudocohnilembus</taxon>
    </lineage>
</organism>
<accession>A0A0V0QHY4</accession>
<dbReference type="GO" id="GO:0008270">
    <property type="term" value="F:zinc ion binding"/>
    <property type="evidence" value="ECO:0007669"/>
    <property type="project" value="UniProtKB-KW"/>
</dbReference>
<proteinExistence type="predicted"/>
<dbReference type="Gene3D" id="3.30.40.10">
    <property type="entry name" value="Zinc/RING finger domain, C3HC4 (zinc finger)"/>
    <property type="match status" value="1"/>
</dbReference>
<reference evidence="8 9" key="1">
    <citation type="journal article" date="2015" name="Sci. Rep.">
        <title>Genome of the facultative scuticociliatosis pathogen Pseudocohnilembus persalinus provides insight into its virulence through horizontal gene transfer.</title>
        <authorList>
            <person name="Xiong J."/>
            <person name="Wang G."/>
            <person name="Cheng J."/>
            <person name="Tian M."/>
            <person name="Pan X."/>
            <person name="Warren A."/>
            <person name="Jiang C."/>
            <person name="Yuan D."/>
            <person name="Miao W."/>
        </authorList>
    </citation>
    <scope>NUCLEOTIDE SEQUENCE [LARGE SCALE GENOMIC DNA]</scope>
    <source>
        <strain evidence="8">36N120E</strain>
    </source>
</reference>
<dbReference type="InterPro" id="IPR000306">
    <property type="entry name" value="Znf_FYVE"/>
</dbReference>
<dbReference type="Pfam" id="PF01363">
    <property type="entry name" value="FYVE"/>
    <property type="match status" value="1"/>
</dbReference>
<evidence type="ECO:0000256" key="5">
    <source>
        <dbReference type="SAM" id="Coils"/>
    </source>
</evidence>
<gene>
    <name evidence="8" type="ORF">PPERSA_00525</name>
</gene>
<dbReference type="AlphaFoldDB" id="A0A0V0QHY4"/>
<sequence length="302" mass="36360">MSSDSDNEQQFQQKVQEEDKNLFSKVKDPSEYEKNSNCLVCNSEFSKFSSKRNCQFCGYKVCNQCSEKKRENPQKKGEYVRICDFCEQKFLRQRIQREDSEQEQKLDLEIKQYDEMFKKLSVDYEDFLNNVQKNQQEEQKHNFQFKDLLEEKEEYINKLKKHQQNLEQQLTFHQEDLQQVEKSLQETQENIEIEQQKVDELEKKHAENQEKIQEQEQQVQKLKAWIQSTAQNLDHWAFQSKKFESFRQTGKESSVWGNEINTLNQDNQDIFLNKYSGDDNNLDDNEDGEYNSQQIDKLLMDD</sequence>
<name>A0A0V0QHY4_PSEPJ</name>
<dbReference type="OMA" id="QGKNECC"/>
<dbReference type="InterPro" id="IPR017455">
    <property type="entry name" value="Znf_FYVE-rel"/>
</dbReference>
<dbReference type="SUPFAM" id="SSF57903">
    <property type="entry name" value="FYVE/PHD zinc finger"/>
    <property type="match status" value="1"/>
</dbReference>
<dbReference type="OrthoDB" id="306739at2759"/>
<evidence type="ECO:0000313" key="9">
    <source>
        <dbReference type="Proteomes" id="UP000054937"/>
    </source>
</evidence>
<keyword evidence="9" id="KW-1185">Reference proteome</keyword>
<evidence type="ECO:0000256" key="3">
    <source>
        <dbReference type="ARBA" id="ARBA00022833"/>
    </source>
</evidence>
<evidence type="ECO:0000256" key="1">
    <source>
        <dbReference type="ARBA" id="ARBA00022723"/>
    </source>
</evidence>
<keyword evidence="3" id="KW-0862">Zinc</keyword>
<feature type="compositionally biased region" description="Acidic residues" evidence="6">
    <location>
        <begin position="280"/>
        <end position="289"/>
    </location>
</feature>
<keyword evidence="1" id="KW-0479">Metal-binding</keyword>